<gene>
    <name evidence="1" type="ORF">U14_02366</name>
</gene>
<dbReference type="AlphaFoldDB" id="A0A0S6VXR5"/>
<dbReference type="HOGENOM" id="CLU_1060944_0_0_0"/>
<evidence type="ECO:0000313" key="1">
    <source>
        <dbReference type="EMBL" id="GAK51124.1"/>
    </source>
</evidence>
<dbReference type="EMBL" id="DF820456">
    <property type="protein sequence ID" value="GAK51124.1"/>
    <property type="molecule type" value="Genomic_DNA"/>
</dbReference>
<dbReference type="Proteomes" id="UP000030700">
    <property type="component" value="Unassembled WGS sequence"/>
</dbReference>
<organism evidence="1 2">
    <name type="scientific">Candidatus Moduliflexus flocculans</name>
    <dbReference type="NCBI Taxonomy" id="1499966"/>
    <lineage>
        <taxon>Bacteria</taxon>
        <taxon>Candidatus Moduliflexota</taxon>
        <taxon>Candidatus Moduliflexia</taxon>
        <taxon>Candidatus Moduliflexales</taxon>
        <taxon>Candidatus Moduliflexaceae</taxon>
    </lineage>
</organism>
<evidence type="ECO:0000313" key="2">
    <source>
        <dbReference type="Proteomes" id="UP000030700"/>
    </source>
</evidence>
<dbReference type="Pfam" id="PF12974">
    <property type="entry name" value="Phosphonate-bd"/>
    <property type="match status" value="1"/>
</dbReference>
<accession>A0A0S6VXR5</accession>
<keyword evidence="2" id="KW-1185">Reference proteome</keyword>
<protein>
    <submittedName>
        <fullName evidence="1">Uncharacterized protein</fullName>
    </submittedName>
</protein>
<reference evidence="1 2" key="1">
    <citation type="journal article" date="2015" name="PeerJ">
        <title>First genomic representation of candidate bacterial phylum KSB3 points to enhanced environmental sensing as a trigger of wastewater bulking.</title>
        <authorList>
            <person name="Sekiguchi Y."/>
            <person name="Ohashi A."/>
            <person name="Parks D.H."/>
            <person name="Yamauchi T."/>
            <person name="Tyson G.W."/>
            <person name="Hugenholtz P."/>
        </authorList>
    </citation>
    <scope>NUCLEOTIDE SEQUENCE [LARGE SCALE GENOMIC DNA]</scope>
</reference>
<sequence length="283" mass="31435">MEVFIHTRLRNVRKRTVAIFLAAICSISAGIPRSLHSQNTAPITISFYSSETNINNFKSLKFEFDTYLSQFGEYKFQPFNNRDTFETYLSGHKSCAVLLSSWHFARIRETYHLKPIFVGVRNQQSSQKTVIVAKESGVTLDSVKNVQIASASSIEYTKNMLKELLPDASAADQAKILTVPKELDALMSLGFGMAKAAVTTAHSLEQLQAMNPALYKSLNVLAESKESLLLIVAISEDCGDQGQNISNLLQEMPAQPTGKKNLLMLGLDNWKPIDASDLLKLEK</sequence>
<name>A0A0S6VXR5_9BACT</name>
<dbReference type="STRING" id="1499966.U14_02366"/>
<proteinExistence type="predicted"/>